<organism evidence="1">
    <name type="scientific">marine sediment metagenome</name>
    <dbReference type="NCBI Taxonomy" id="412755"/>
    <lineage>
        <taxon>unclassified sequences</taxon>
        <taxon>metagenomes</taxon>
        <taxon>ecological metagenomes</taxon>
    </lineage>
</organism>
<evidence type="ECO:0000313" key="1">
    <source>
        <dbReference type="EMBL" id="GAG03708.1"/>
    </source>
</evidence>
<dbReference type="EMBL" id="BARS01025399">
    <property type="protein sequence ID" value="GAG03708.1"/>
    <property type="molecule type" value="Genomic_DNA"/>
</dbReference>
<dbReference type="AlphaFoldDB" id="X0UTT6"/>
<comment type="caution">
    <text evidence="1">The sequence shown here is derived from an EMBL/GenBank/DDBJ whole genome shotgun (WGS) entry which is preliminary data.</text>
</comment>
<reference evidence="1" key="1">
    <citation type="journal article" date="2014" name="Front. Microbiol.">
        <title>High frequency of phylogenetically diverse reductive dehalogenase-homologous genes in deep subseafloor sedimentary metagenomes.</title>
        <authorList>
            <person name="Kawai M."/>
            <person name="Futagami T."/>
            <person name="Toyoda A."/>
            <person name="Takaki Y."/>
            <person name="Nishi S."/>
            <person name="Hori S."/>
            <person name="Arai W."/>
            <person name="Tsubouchi T."/>
            <person name="Morono Y."/>
            <person name="Uchiyama I."/>
            <person name="Ito T."/>
            <person name="Fujiyama A."/>
            <person name="Inagaki F."/>
            <person name="Takami H."/>
        </authorList>
    </citation>
    <scope>NUCLEOTIDE SEQUENCE</scope>
    <source>
        <strain evidence="1">Expedition CK06-06</strain>
    </source>
</reference>
<proteinExistence type="predicted"/>
<feature type="non-terminal residue" evidence="1">
    <location>
        <position position="267"/>
    </location>
</feature>
<evidence type="ECO:0008006" key="2">
    <source>
        <dbReference type="Google" id="ProtNLM"/>
    </source>
</evidence>
<name>X0UTT6_9ZZZZ</name>
<protein>
    <recommendedName>
        <fullName evidence="2">CARDB domain-containing protein</fullName>
    </recommendedName>
</protein>
<gene>
    <name evidence="1" type="ORF">S01H1_40149</name>
</gene>
<sequence length="267" mass="30090">IVIREVTIGRGEKEISIGTMQAVISQLHVYVPYPGKYIVVTRVDIVEKKERNEVLFFVPLINFGGEDVESAKAEIDVMDMYGNIIDILETDERMVAAKSRAELSASMNLSKLTAGIYRVIVKVTYDGLITISENAFLRNDFLLIPLDISVRDFTLGDIAKFNILVENIGNVEVRDAYSLMLFDRNGKHIADLKSVPIDFKPLEKKEMASYWNTKDVKRGEYAGKLILKYEDKSDEKAIRTLIGKNSIKTEIIGVTGYAIMEEELAPE</sequence>
<feature type="non-terminal residue" evidence="1">
    <location>
        <position position="1"/>
    </location>
</feature>
<accession>X0UTT6</accession>